<dbReference type="AlphaFoldDB" id="A0A834D0V4"/>
<evidence type="ECO:0000313" key="2">
    <source>
        <dbReference type="EMBL" id="KAF5472265.1"/>
    </source>
</evidence>
<evidence type="ECO:0000256" key="1">
    <source>
        <dbReference type="SAM" id="MobiDB-lite"/>
    </source>
</evidence>
<evidence type="ECO:0000313" key="3">
    <source>
        <dbReference type="Proteomes" id="UP000619265"/>
    </source>
</evidence>
<accession>A0A834D0V4</accession>
<reference evidence="2" key="1">
    <citation type="submission" date="2015-10" db="EMBL/GenBank/DDBJ databases">
        <authorList>
            <person name="Martinez-Garcia P.J."/>
            <person name="Crepeau M.W."/>
            <person name="Puiu D."/>
            <person name="Gonzalez-Ibeas D."/>
            <person name="Whalen J."/>
            <person name="Stevens K."/>
            <person name="Paul R."/>
            <person name="Butterfield T."/>
            <person name="Britton M."/>
            <person name="Reagan R."/>
            <person name="Chakraborty S."/>
            <person name="Walawage S.L."/>
            <person name="Vasquez-Gross H.A."/>
            <person name="Cardeno C."/>
            <person name="Famula R."/>
            <person name="Pratt K."/>
            <person name="Kuruganti S."/>
            <person name="Aradhya M.K."/>
            <person name="Leslie C.A."/>
            <person name="Dandekar A.M."/>
            <person name="Salzberg S.L."/>
            <person name="Wegrzyn J.L."/>
            <person name="Langley C.H."/>
            <person name="Neale D.B."/>
        </authorList>
    </citation>
    <scope>NUCLEOTIDE SEQUENCE</scope>
    <source>
        <tissue evidence="2">Leaves</tissue>
    </source>
</reference>
<dbReference type="Proteomes" id="UP000619265">
    <property type="component" value="Unassembled WGS sequence"/>
</dbReference>
<reference evidence="2" key="2">
    <citation type="submission" date="2020-03" db="EMBL/GenBank/DDBJ databases">
        <title>Walnut 2.0.</title>
        <authorList>
            <person name="Marrano A."/>
            <person name="Britton M."/>
            <person name="Zimin A.V."/>
            <person name="Zaini P.A."/>
            <person name="Workman R."/>
            <person name="Puiu D."/>
            <person name="Bianco L."/>
            <person name="Allen B.J."/>
            <person name="Troggio M."/>
            <person name="Leslie C.A."/>
            <person name="Timp W."/>
            <person name="Dendekar A."/>
            <person name="Salzberg S.L."/>
            <person name="Neale D.B."/>
        </authorList>
    </citation>
    <scope>NUCLEOTIDE SEQUENCE</scope>
    <source>
        <tissue evidence="2">Leaves</tissue>
    </source>
</reference>
<proteinExistence type="predicted"/>
<dbReference type="EMBL" id="LIHL02000004">
    <property type="protein sequence ID" value="KAF5472265.1"/>
    <property type="molecule type" value="Genomic_DNA"/>
</dbReference>
<comment type="caution">
    <text evidence="2">The sequence shown here is derived from an EMBL/GenBank/DDBJ whole genome shotgun (WGS) entry which is preliminary data.</text>
</comment>
<feature type="non-terminal residue" evidence="2">
    <location>
        <position position="260"/>
    </location>
</feature>
<organism evidence="2 3">
    <name type="scientific">Juglans regia</name>
    <name type="common">English walnut</name>
    <dbReference type="NCBI Taxonomy" id="51240"/>
    <lineage>
        <taxon>Eukaryota</taxon>
        <taxon>Viridiplantae</taxon>
        <taxon>Streptophyta</taxon>
        <taxon>Embryophyta</taxon>
        <taxon>Tracheophyta</taxon>
        <taxon>Spermatophyta</taxon>
        <taxon>Magnoliopsida</taxon>
        <taxon>eudicotyledons</taxon>
        <taxon>Gunneridae</taxon>
        <taxon>Pentapetalae</taxon>
        <taxon>rosids</taxon>
        <taxon>fabids</taxon>
        <taxon>Fagales</taxon>
        <taxon>Juglandaceae</taxon>
        <taxon>Juglans</taxon>
    </lineage>
</organism>
<protein>
    <submittedName>
        <fullName evidence="2">Uncharacterized protein</fullName>
    </submittedName>
</protein>
<dbReference type="Gramene" id="Jr04_08900_p1">
    <property type="protein sequence ID" value="cds.Jr04_08900_p1"/>
    <property type="gene ID" value="Jr04_08900"/>
</dbReference>
<feature type="region of interest" description="Disordered" evidence="1">
    <location>
        <begin position="167"/>
        <end position="234"/>
    </location>
</feature>
<feature type="region of interest" description="Disordered" evidence="1">
    <location>
        <begin position="10"/>
        <end position="31"/>
    </location>
</feature>
<feature type="compositionally biased region" description="Basic residues" evidence="1">
    <location>
        <begin position="208"/>
        <end position="218"/>
    </location>
</feature>
<name>A0A834D0V4_JUGRE</name>
<gene>
    <name evidence="2" type="ORF">F2P56_008999</name>
</gene>
<sequence>FHRHFFKFCSPSSSTRAHTHSSHLPTQPKVKSHKFLVKPRDTGECPSTLFQLSSFVQIMTRMNKYSYGSSSHQSSGMIMEKMQQEIHLGKSTGKAKSKVQHSVKAKMKVEDSYTVHIKSSTKVEMAGTIFQPSVKIIKEKMEMIEYSNSSGHTNRNVGQLRLPSIEISTAHDSDRKRKRAEVSKGQGKNTRPVKKSSNQRSGSCTCHTTKKTATKRTGAKTSTRKEQKSTVTQSSSQLSCTYGDVFVDYGLWDDDDEAFY</sequence>